<keyword evidence="9" id="KW-1185">Reference proteome</keyword>
<reference evidence="8" key="1">
    <citation type="submission" date="2022-07" db="EMBL/GenBank/DDBJ databases">
        <title>Genome Sequence of Xylaria arbuscula.</title>
        <authorList>
            <person name="Buettner E."/>
        </authorList>
    </citation>
    <scope>NUCLEOTIDE SEQUENCE</scope>
    <source>
        <strain evidence="8">VT107</strain>
    </source>
</reference>
<dbReference type="Pfam" id="PF04082">
    <property type="entry name" value="Fungal_trans"/>
    <property type="match status" value="1"/>
</dbReference>
<organism evidence="8 9">
    <name type="scientific">Xylaria arbuscula</name>
    <dbReference type="NCBI Taxonomy" id="114810"/>
    <lineage>
        <taxon>Eukaryota</taxon>
        <taxon>Fungi</taxon>
        <taxon>Dikarya</taxon>
        <taxon>Ascomycota</taxon>
        <taxon>Pezizomycotina</taxon>
        <taxon>Sordariomycetes</taxon>
        <taxon>Xylariomycetidae</taxon>
        <taxon>Xylariales</taxon>
        <taxon>Xylariaceae</taxon>
        <taxon>Xylaria</taxon>
    </lineage>
</organism>
<dbReference type="GO" id="GO:0000981">
    <property type="term" value="F:DNA-binding transcription factor activity, RNA polymerase II-specific"/>
    <property type="evidence" value="ECO:0007669"/>
    <property type="project" value="InterPro"/>
</dbReference>
<dbReference type="CDD" id="cd00067">
    <property type="entry name" value="GAL4"/>
    <property type="match status" value="1"/>
</dbReference>
<dbReference type="GO" id="GO:0003677">
    <property type="term" value="F:DNA binding"/>
    <property type="evidence" value="ECO:0007669"/>
    <property type="project" value="InterPro"/>
</dbReference>
<dbReference type="CDD" id="cd12148">
    <property type="entry name" value="fungal_TF_MHR"/>
    <property type="match status" value="1"/>
</dbReference>
<evidence type="ECO:0000256" key="4">
    <source>
        <dbReference type="ARBA" id="ARBA00023163"/>
    </source>
</evidence>
<evidence type="ECO:0000313" key="9">
    <source>
        <dbReference type="Proteomes" id="UP001148614"/>
    </source>
</evidence>
<feature type="compositionally biased region" description="Polar residues" evidence="6">
    <location>
        <begin position="140"/>
        <end position="154"/>
    </location>
</feature>
<evidence type="ECO:0000256" key="1">
    <source>
        <dbReference type="ARBA" id="ARBA00004123"/>
    </source>
</evidence>
<feature type="compositionally biased region" description="Polar residues" evidence="6">
    <location>
        <begin position="106"/>
        <end position="129"/>
    </location>
</feature>
<protein>
    <recommendedName>
        <fullName evidence="7">Zn(2)-C6 fungal-type domain-containing protein</fullName>
    </recommendedName>
</protein>
<dbReference type="InterPro" id="IPR050815">
    <property type="entry name" value="TF_fung"/>
</dbReference>
<dbReference type="InterPro" id="IPR007219">
    <property type="entry name" value="XnlR_reg_dom"/>
</dbReference>
<dbReference type="GO" id="GO:0008270">
    <property type="term" value="F:zinc ion binding"/>
    <property type="evidence" value="ECO:0007669"/>
    <property type="project" value="InterPro"/>
</dbReference>
<dbReference type="PROSITE" id="PS50048">
    <property type="entry name" value="ZN2_CY6_FUNGAL_2"/>
    <property type="match status" value="1"/>
</dbReference>
<dbReference type="Proteomes" id="UP001148614">
    <property type="component" value="Unassembled WGS sequence"/>
</dbReference>
<evidence type="ECO:0000256" key="2">
    <source>
        <dbReference type="ARBA" id="ARBA00022723"/>
    </source>
</evidence>
<evidence type="ECO:0000259" key="7">
    <source>
        <dbReference type="PROSITE" id="PS50048"/>
    </source>
</evidence>
<dbReference type="GO" id="GO:0006351">
    <property type="term" value="P:DNA-templated transcription"/>
    <property type="evidence" value="ECO:0007669"/>
    <property type="project" value="InterPro"/>
</dbReference>
<evidence type="ECO:0000256" key="6">
    <source>
        <dbReference type="SAM" id="MobiDB-lite"/>
    </source>
</evidence>
<dbReference type="PANTHER" id="PTHR47338:SF7">
    <property type="entry name" value="ZN(II)2CYS6 TRANSCRIPTION FACTOR (EUROFUNG)"/>
    <property type="match status" value="1"/>
</dbReference>
<keyword evidence="2" id="KW-0479">Metal-binding</keyword>
<proteinExistence type="predicted"/>
<keyword evidence="5" id="KW-0539">Nucleus</keyword>
<dbReference type="GO" id="GO:0005634">
    <property type="term" value="C:nucleus"/>
    <property type="evidence" value="ECO:0007669"/>
    <property type="project" value="UniProtKB-SubCell"/>
</dbReference>
<dbReference type="PANTHER" id="PTHR47338">
    <property type="entry name" value="ZN(II)2CYS6 TRANSCRIPTION FACTOR (EUROFUNG)-RELATED"/>
    <property type="match status" value="1"/>
</dbReference>
<comment type="subcellular location">
    <subcellularLocation>
        <location evidence="1">Nucleus</location>
    </subcellularLocation>
</comment>
<keyword evidence="3" id="KW-0805">Transcription regulation</keyword>
<gene>
    <name evidence="8" type="ORF">NPX13_g2656</name>
</gene>
<sequence length="744" mass="82496">MNGFTGVSVASPRTVHCARCVPLSAEPDLAATRVAIEKIREPRRPNATACEACKDKKLKCVDVGHDTCERCSVKGLQCRRRCIPGPGGTRREPLSPASLTAPIAVSPSSTHPANSQTTASDQDCPSSMPNRPDPAKPGDSAQNNTGPSWGQPPTGTELETLIQLYFSSVHNFGFFAFIHQLHFNRLLEKGKAPRELTLIMIASAMRFAADPTPENLARADAWADAAIGALLSRIYQGFGAVQLMALLLAQNYDLNRGNFTSAWLLGSNCTRMMQMMSLQTFDRTYSPKSIAEMRLSPLLSPEALRRVAWSAFFIDTIVDGGRYGFHIVDESSFRLQLPCDQATFLSGESCVTGPLFSDQMGSSNAVGFEHGDRNLDVSAYLLRTAAVRRRALHFAFRASHKDQTRDQSLLELSVLEAEIEHVISSLPRRLHFNAHNVLLHRERLITFIFLHILRHNLYIVLGRAALLIYQQDPADPAFQNAISQMRRKRILHALPIAGLVSEGLKAQISFDPQIGVHAYVALEILLFEPRRLIDVDPLIDPGAANFREAMSQLLIVIRAIAKRSEFVRQLYVEAIYRLLQCEYSYLLSQEDLATFSSERQQFGEDAAEYDFRDFRWARRERQRRAVVNTPLAGDETLLELKADGEVTAPSAIPSPRLDAMDVNAALTQPPPVPMRPPLLPESLSFSGQGSILTTPQNSWLRPHGTQDANDLFTLDWASRMLGGAGSFEFENGDFFESIGLDAPI</sequence>
<accession>A0A9W8NK23</accession>
<feature type="domain" description="Zn(2)-C6 fungal-type" evidence="7">
    <location>
        <begin position="49"/>
        <end position="80"/>
    </location>
</feature>
<feature type="region of interest" description="Disordered" evidence="6">
    <location>
        <begin position="101"/>
        <end position="154"/>
    </location>
</feature>
<comment type="caution">
    <text evidence="8">The sequence shown here is derived from an EMBL/GenBank/DDBJ whole genome shotgun (WGS) entry which is preliminary data.</text>
</comment>
<keyword evidence="4" id="KW-0804">Transcription</keyword>
<dbReference type="AlphaFoldDB" id="A0A9W8NK23"/>
<dbReference type="EMBL" id="JANPWZ010000290">
    <property type="protein sequence ID" value="KAJ3577907.1"/>
    <property type="molecule type" value="Genomic_DNA"/>
</dbReference>
<name>A0A9W8NK23_9PEZI</name>
<dbReference type="InterPro" id="IPR001138">
    <property type="entry name" value="Zn2Cys6_DnaBD"/>
</dbReference>
<evidence type="ECO:0000256" key="5">
    <source>
        <dbReference type="ARBA" id="ARBA00023242"/>
    </source>
</evidence>
<evidence type="ECO:0000313" key="8">
    <source>
        <dbReference type="EMBL" id="KAJ3577907.1"/>
    </source>
</evidence>
<dbReference type="PROSITE" id="PS00463">
    <property type="entry name" value="ZN2_CY6_FUNGAL_1"/>
    <property type="match status" value="1"/>
</dbReference>
<evidence type="ECO:0000256" key="3">
    <source>
        <dbReference type="ARBA" id="ARBA00023015"/>
    </source>
</evidence>